<dbReference type="PANTHER" id="PTHR43628">
    <property type="entry name" value="ACTIVATOR OF C KINASE PROTEIN 1-RELATED"/>
    <property type="match status" value="1"/>
</dbReference>
<dbReference type="InterPro" id="IPR006597">
    <property type="entry name" value="Sel1-like"/>
</dbReference>
<keyword evidence="1" id="KW-1185">Reference proteome</keyword>
<sequence length="220" mass="24943">MQLAAEWYDKAAKNGSGRSANNLGLLYKDGLGVEKSEAKAFKYFEYAVQQSDDSAAMVNLADCYFNGVGTNNDHAKGMKWLQMAADKGDLRVESLLKLRKIVGFDENQFKFFDENQNAPFNYSQYGKYVKEAAENGSKTAQRHMEIWKNMSDSMKAYKEKDPAQLVAALSKAIRLASDLVVFPKFFEQMIIASLIFHHKIKTHFASIKRQKGTVRHDIFS</sequence>
<organism evidence="1 2">
    <name type="scientific">Panagrolaimus superbus</name>
    <dbReference type="NCBI Taxonomy" id="310955"/>
    <lineage>
        <taxon>Eukaryota</taxon>
        <taxon>Metazoa</taxon>
        <taxon>Ecdysozoa</taxon>
        <taxon>Nematoda</taxon>
        <taxon>Chromadorea</taxon>
        <taxon>Rhabditida</taxon>
        <taxon>Tylenchina</taxon>
        <taxon>Panagrolaimomorpha</taxon>
        <taxon>Panagrolaimoidea</taxon>
        <taxon>Panagrolaimidae</taxon>
        <taxon>Panagrolaimus</taxon>
    </lineage>
</organism>
<evidence type="ECO:0000313" key="2">
    <source>
        <dbReference type="WBParaSite" id="PSU_v2.g21307.t1"/>
    </source>
</evidence>
<dbReference type="InterPro" id="IPR011990">
    <property type="entry name" value="TPR-like_helical_dom_sf"/>
</dbReference>
<dbReference type="WBParaSite" id="PSU_v2.g21307.t1">
    <property type="protein sequence ID" value="PSU_v2.g21307.t1"/>
    <property type="gene ID" value="PSU_v2.g21307"/>
</dbReference>
<name>A0A914YUY5_9BILA</name>
<reference evidence="2" key="1">
    <citation type="submission" date="2022-11" db="UniProtKB">
        <authorList>
            <consortium name="WormBaseParasite"/>
        </authorList>
    </citation>
    <scope>IDENTIFICATION</scope>
</reference>
<dbReference type="InterPro" id="IPR052945">
    <property type="entry name" value="Mitotic_Regulator"/>
</dbReference>
<proteinExistence type="predicted"/>
<protein>
    <submittedName>
        <fullName evidence="2">Sel1 repeat family protein</fullName>
    </submittedName>
</protein>
<dbReference type="Proteomes" id="UP000887577">
    <property type="component" value="Unplaced"/>
</dbReference>
<accession>A0A914YUY5</accession>
<dbReference type="Pfam" id="PF08238">
    <property type="entry name" value="Sel1"/>
    <property type="match status" value="3"/>
</dbReference>
<dbReference type="SUPFAM" id="SSF81901">
    <property type="entry name" value="HCP-like"/>
    <property type="match status" value="1"/>
</dbReference>
<dbReference type="SMART" id="SM00671">
    <property type="entry name" value="SEL1"/>
    <property type="match status" value="2"/>
</dbReference>
<dbReference type="AlphaFoldDB" id="A0A914YUY5"/>
<dbReference type="Gene3D" id="1.25.40.10">
    <property type="entry name" value="Tetratricopeptide repeat domain"/>
    <property type="match status" value="1"/>
</dbReference>
<evidence type="ECO:0000313" key="1">
    <source>
        <dbReference type="Proteomes" id="UP000887577"/>
    </source>
</evidence>
<dbReference type="PANTHER" id="PTHR43628:SF1">
    <property type="entry name" value="CHITIN SYNTHASE REGULATORY FACTOR 2-RELATED"/>
    <property type="match status" value="1"/>
</dbReference>